<organism evidence="3 4">
    <name type="scientific">Candidatus Ignatzschineria merdigallinarum</name>
    <dbReference type="NCBI Taxonomy" id="2838621"/>
    <lineage>
        <taxon>Bacteria</taxon>
        <taxon>Pseudomonadati</taxon>
        <taxon>Pseudomonadota</taxon>
        <taxon>Gammaproteobacteria</taxon>
        <taxon>Cardiobacteriales</taxon>
        <taxon>Ignatzschineriaceae</taxon>
        <taxon>Ignatzschineria</taxon>
    </lineage>
</organism>
<dbReference type="SUPFAM" id="SSF47413">
    <property type="entry name" value="lambda repressor-like DNA-binding domains"/>
    <property type="match status" value="1"/>
</dbReference>
<dbReference type="GO" id="GO:0003677">
    <property type="term" value="F:DNA binding"/>
    <property type="evidence" value="ECO:0007669"/>
    <property type="project" value="InterPro"/>
</dbReference>
<dbReference type="InterPro" id="IPR001387">
    <property type="entry name" value="Cro/C1-type_HTH"/>
</dbReference>
<name>A0A9D1Q5M3_9GAMM</name>
<dbReference type="Proteomes" id="UP000823934">
    <property type="component" value="Unassembled WGS sequence"/>
</dbReference>
<evidence type="ECO:0000259" key="2">
    <source>
        <dbReference type="PROSITE" id="PS50943"/>
    </source>
</evidence>
<evidence type="ECO:0000313" key="4">
    <source>
        <dbReference type="Proteomes" id="UP000823934"/>
    </source>
</evidence>
<reference evidence="3" key="1">
    <citation type="journal article" date="2021" name="PeerJ">
        <title>Extensive microbial diversity within the chicken gut microbiome revealed by metagenomics and culture.</title>
        <authorList>
            <person name="Gilroy R."/>
            <person name="Ravi A."/>
            <person name="Getino M."/>
            <person name="Pursley I."/>
            <person name="Horton D.L."/>
            <person name="Alikhan N.F."/>
            <person name="Baker D."/>
            <person name="Gharbi K."/>
            <person name="Hall N."/>
            <person name="Watson M."/>
            <person name="Adriaenssens E.M."/>
            <person name="Foster-Nyarko E."/>
            <person name="Jarju S."/>
            <person name="Secka A."/>
            <person name="Antonio M."/>
            <person name="Oren A."/>
            <person name="Chaudhuri R.R."/>
            <person name="La Ragione R."/>
            <person name="Hildebrand F."/>
            <person name="Pallen M.J."/>
        </authorList>
    </citation>
    <scope>NUCLEOTIDE SEQUENCE</scope>
    <source>
        <strain evidence="3">CHK160-9182</strain>
    </source>
</reference>
<feature type="region of interest" description="Disordered" evidence="1">
    <location>
        <begin position="103"/>
        <end position="126"/>
    </location>
</feature>
<dbReference type="CDD" id="cd00093">
    <property type="entry name" value="HTH_XRE"/>
    <property type="match status" value="1"/>
</dbReference>
<dbReference type="Gene3D" id="1.10.260.40">
    <property type="entry name" value="lambda repressor-like DNA-binding domains"/>
    <property type="match status" value="1"/>
</dbReference>
<dbReference type="SMART" id="SM00530">
    <property type="entry name" value="HTH_XRE"/>
    <property type="match status" value="1"/>
</dbReference>
<accession>A0A9D1Q5M3</accession>
<proteinExistence type="predicted"/>
<reference evidence="3" key="2">
    <citation type="submission" date="2021-04" db="EMBL/GenBank/DDBJ databases">
        <authorList>
            <person name="Gilroy R."/>
        </authorList>
    </citation>
    <scope>NUCLEOTIDE SEQUENCE</scope>
    <source>
        <strain evidence="3">CHK160-9182</strain>
    </source>
</reference>
<feature type="compositionally biased region" description="Polar residues" evidence="1">
    <location>
        <begin position="103"/>
        <end position="116"/>
    </location>
</feature>
<dbReference type="Pfam" id="PF01381">
    <property type="entry name" value="HTH_3"/>
    <property type="match status" value="1"/>
</dbReference>
<dbReference type="AlphaFoldDB" id="A0A9D1Q5M3"/>
<evidence type="ECO:0000313" key="3">
    <source>
        <dbReference type="EMBL" id="HIW05891.1"/>
    </source>
</evidence>
<dbReference type="PROSITE" id="PS50943">
    <property type="entry name" value="HTH_CROC1"/>
    <property type="match status" value="1"/>
</dbReference>
<dbReference type="InterPro" id="IPR010982">
    <property type="entry name" value="Lambda_DNA-bd_dom_sf"/>
</dbReference>
<evidence type="ECO:0000256" key="1">
    <source>
        <dbReference type="SAM" id="MobiDB-lite"/>
    </source>
</evidence>
<comment type="caution">
    <text evidence="3">The sequence shown here is derived from an EMBL/GenBank/DDBJ whole genome shotgun (WGS) entry which is preliminary data.</text>
</comment>
<protein>
    <submittedName>
        <fullName evidence="3">Helix-turn-helix domain-containing protein</fullName>
    </submittedName>
</protein>
<gene>
    <name evidence="3" type="ORF">H9889_00980</name>
</gene>
<sequence length="157" mass="17879">MIDYGTRIKFLRQQASLTQAEFAKIAKVSPRAQFNYEKGDSSPDLNYLQNLANNGFDIVYILTGEFHQEKMSDLERLLLTEFRNGDNAKKAAIMAVSRSQANDLENITSQSPVSNTETKEPKPAKGLSALLANQIHQFSDSNSRYFWFYKSKDDEKK</sequence>
<dbReference type="EMBL" id="DXHP01000022">
    <property type="protein sequence ID" value="HIW05891.1"/>
    <property type="molecule type" value="Genomic_DNA"/>
</dbReference>
<feature type="domain" description="HTH cro/C1-type" evidence="2">
    <location>
        <begin position="8"/>
        <end position="61"/>
    </location>
</feature>